<gene>
    <name evidence="5" type="ORF">C8F04DRAFT_1160012</name>
</gene>
<feature type="binding site" evidence="3">
    <location>
        <position position="235"/>
    </location>
    <ligand>
        <name>FAD</name>
        <dbReference type="ChEBI" id="CHEBI:57692"/>
    </ligand>
</feature>
<dbReference type="SUPFAM" id="SSF51905">
    <property type="entry name" value="FAD/NAD(P)-binding domain"/>
    <property type="match status" value="1"/>
</dbReference>
<dbReference type="GO" id="GO:0016614">
    <property type="term" value="F:oxidoreductase activity, acting on CH-OH group of donors"/>
    <property type="evidence" value="ECO:0007669"/>
    <property type="project" value="InterPro"/>
</dbReference>
<name>A0AAD6WKB1_9AGAR</name>
<dbReference type="GO" id="GO:0050660">
    <property type="term" value="F:flavin adenine dinucleotide binding"/>
    <property type="evidence" value="ECO:0007669"/>
    <property type="project" value="InterPro"/>
</dbReference>
<dbReference type="AlphaFoldDB" id="A0AAD6WKB1"/>
<evidence type="ECO:0000256" key="3">
    <source>
        <dbReference type="PIRSR" id="PIRSR000137-2"/>
    </source>
</evidence>
<evidence type="ECO:0000256" key="1">
    <source>
        <dbReference type="ARBA" id="ARBA00001974"/>
    </source>
</evidence>
<dbReference type="InterPro" id="IPR012132">
    <property type="entry name" value="GMC_OxRdtase"/>
</dbReference>
<evidence type="ECO:0000259" key="4">
    <source>
        <dbReference type="PROSITE" id="PS00624"/>
    </source>
</evidence>
<dbReference type="InterPro" id="IPR007867">
    <property type="entry name" value="GMC_OxRtase_C"/>
</dbReference>
<comment type="cofactor">
    <cofactor evidence="1 3">
        <name>FAD</name>
        <dbReference type="ChEBI" id="CHEBI:57692"/>
    </cofactor>
</comment>
<dbReference type="InterPro" id="IPR000172">
    <property type="entry name" value="GMC_OxRdtase_N"/>
</dbReference>
<keyword evidence="6" id="KW-1185">Reference proteome</keyword>
<dbReference type="Proteomes" id="UP001218188">
    <property type="component" value="Unassembled WGS sequence"/>
</dbReference>
<dbReference type="PANTHER" id="PTHR11552">
    <property type="entry name" value="GLUCOSE-METHANOL-CHOLINE GMC OXIDOREDUCTASE"/>
    <property type="match status" value="1"/>
</dbReference>
<proteinExistence type="inferred from homology"/>
<dbReference type="PANTHER" id="PTHR11552:SF78">
    <property type="entry name" value="GLUCOSE-METHANOL-CHOLINE OXIDOREDUCTASE N-TERMINAL DOMAIN-CONTAINING PROTEIN"/>
    <property type="match status" value="1"/>
</dbReference>
<evidence type="ECO:0000313" key="5">
    <source>
        <dbReference type="EMBL" id="KAJ7016673.1"/>
    </source>
</evidence>
<dbReference type="Pfam" id="PF05199">
    <property type="entry name" value="GMC_oxred_C"/>
    <property type="match status" value="1"/>
</dbReference>
<sequence length="606" mass="66346">MSAPHTIEPSYDIVFAGGGTAALIVATRLATAFPDLKIAVLESGPGVKGKFEHTTPGLYISHLAPTSKTAQFYFSKPSPGIGNRDLVVPSGMCVGGGSSINFMLYNRCSASDYDDWETKYGNKAWGSKNLIPLLQKAETYDIEPTKVSHGDSGPLHVTYGGDVFDIGKQYIDIGSKFEKDRPQSDEGSGFTADSINKFFQMPKWINKDGIRSDVAHYYYYNLEFKNLAVFDGVRVNRVLVTNGTATGVEYLFDKRVHEGASQDLKIVSASKLVVVSAGAMGSPLILERSGIGRKDILNKFNIPVVQELPGVGENYQDHPAVFTPYYADPETNTMDAIFRGDADFVAKVIPQYKKDRTGWLATNGVDAICKMRPHPDEVAQLGPEFKKYWDEVLKDYPDKPLFILMATGGSPGDAPAEPTKKFICHNTFLSYAASRGYLHISSTDLYANPDFDCGFFTDPADIAAVRWGYKKAREIFRRLPMYRGPRLAAHPQFPAGSPAAWDPEEKGPVAFDAPVFTYTKEDDEAIDKFSRDVVITSWHSLGTCAMKPRDQNGVVDSSLNVYGIKNLKVADLSIPPSNVHSNTYATAIAVGEKAATIIAEELGGKV</sequence>
<evidence type="ECO:0000256" key="2">
    <source>
        <dbReference type="ARBA" id="ARBA00010790"/>
    </source>
</evidence>
<dbReference type="EMBL" id="JARJCM010000477">
    <property type="protein sequence ID" value="KAJ7016673.1"/>
    <property type="molecule type" value="Genomic_DNA"/>
</dbReference>
<evidence type="ECO:0000313" key="6">
    <source>
        <dbReference type="Proteomes" id="UP001218188"/>
    </source>
</evidence>
<dbReference type="PROSITE" id="PS00624">
    <property type="entry name" value="GMC_OXRED_2"/>
    <property type="match status" value="1"/>
</dbReference>
<dbReference type="Pfam" id="PF00732">
    <property type="entry name" value="GMC_oxred_N"/>
    <property type="match status" value="1"/>
</dbReference>
<dbReference type="SUPFAM" id="SSF54373">
    <property type="entry name" value="FAD-linked reductases, C-terminal domain"/>
    <property type="match status" value="1"/>
</dbReference>
<keyword evidence="3" id="KW-0285">Flavoprotein</keyword>
<organism evidence="5 6">
    <name type="scientific">Mycena alexandri</name>
    <dbReference type="NCBI Taxonomy" id="1745969"/>
    <lineage>
        <taxon>Eukaryota</taxon>
        <taxon>Fungi</taxon>
        <taxon>Dikarya</taxon>
        <taxon>Basidiomycota</taxon>
        <taxon>Agaricomycotina</taxon>
        <taxon>Agaricomycetes</taxon>
        <taxon>Agaricomycetidae</taxon>
        <taxon>Agaricales</taxon>
        <taxon>Marasmiineae</taxon>
        <taxon>Mycenaceae</taxon>
        <taxon>Mycena</taxon>
    </lineage>
</organism>
<accession>A0AAD6WKB1</accession>
<feature type="domain" description="Glucose-methanol-choline oxidoreductase N-terminal" evidence="4">
    <location>
        <begin position="278"/>
        <end position="292"/>
    </location>
</feature>
<dbReference type="InterPro" id="IPR036188">
    <property type="entry name" value="FAD/NAD-bd_sf"/>
</dbReference>
<feature type="binding site" evidence="3">
    <location>
        <begin position="538"/>
        <end position="539"/>
    </location>
    <ligand>
        <name>FAD</name>
        <dbReference type="ChEBI" id="CHEBI:57692"/>
    </ligand>
</feature>
<comment type="caution">
    <text evidence="5">The sequence shown here is derived from an EMBL/GenBank/DDBJ whole genome shotgun (WGS) entry which is preliminary data.</text>
</comment>
<protein>
    <recommendedName>
        <fullName evidence="4">Glucose-methanol-choline oxidoreductase N-terminal domain-containing protein</fullName>
    </recommendedName>
</protein>
<dbReference type="Gene3D" id="3.50.50.60">
    <property type="entry name" value="FAD/NAD(P)-binding domain"/>
    <property type="match status" value="1"/>
</dbReference>
<dbReference type="PIRSF" id="PIRSF000137">
    <property type="entry name" value="Alcohol_oxidase"/>
    <property type="match status" value="1"/>
</dbReference>
<comment type="similarity">
    <text evidence="2">Belongs to the GMC oxidoreductase family.</text>
</comment>
<dbReference type="Gene3D" id="3.30.560.10">
    <property type="entry name" value="Glucose Oxidase, domain 3"/>
    <property type="match status" value="1"/>
</dbReference>
<reference evidence="5" key="1">
    <citation type="submission" date="2023-03" db="EMBL/GenBank/DDBJ databases">
        <title>Massive genome expansion in bonnet fungi (Mycena s.s.) driven by repeated elements and novel gene families across ecological guilds.</title>
        <authorList>
            <consortium name="Lawrence Berkeley National Laboratory"/>
            <person name="Harder C.B."/>
            <person name="Miyauchi S."/>
            <person name="Viragh M."/>
            <person name="Kuo A."/>
            <person name="Thoen E."/>
            <person name="Andreopoulos B."/>
            <person name="Lu D."/>
            <person name="Skrede I."/>
            <person name="Drula E."/>
            <person name="Henrissat B."/>
            <person name="Morin E."/>
            <person name="Kohler A."/>
            <person name="Barry K."/>
            <person name="LaButti K."/>
            <person name="Morin E."/>
            <person name="Salamov A."/>
            <person name="Lipzen A."/>
            <person name="Mereny Z."/>
            <person name="Hegedus B."/>
            <person name="Baldrian P."/>
            <person name="Stursova M."/>
            <person name="Weitz H."/>
            <person name="Taylor A."/>
            <person name="Grigoriev I.V."/>
            <person name="Nagy L.G."/>
            <person name="Martin F."/>
            <person name="Kauserud H."/>
        </authorList>
    </citation>
    <scope>NUCLEOTIDE SEQUENCE</scope>
    <source>
        <strain evidence="5">CBHHK200</strain>
    </source>
</reference>
<keyword evidence="3" id="KW-0274">FAD</keyword>